<dbReference type="CDD" id="cd10442">
    <property type="entry name" value="GIY-YIG_PLEs"/>
    <property type="match status" value="1"/>
</dbReference>
<evidence type="ECO:0008006" key="3">
    <source>
        <dbReference type="Google" id="ProtNLM"/>
    </source>
</evidence>
<dbReference type="SUPFAM" id="SSF82771">
    <property type="entry name" value="GIY-YIG endonuclease"/>
    <property type="match status" value="1"/>
</dbReference>
<keyword evidence="2" id="KW-1185">Reference proteome</keyword>
<dbReference type="Proteomes" id="UP000078492">
    <property type="component" value="Unassembled WGS sequence"/>
</dbReference>
<dbReference type="AlphaFoldDB" id="A0A151IRU8"/>
<accession>A0A151IRU8</accession>
<sequence>KKLFVVPYIPKVTNCVISNLNRDVFTIGIRCINKLNMFVKVHKDKIDITNRNNVVYKISCRDCDASYVGQTKRKLSTRLREYECNIRGNSSKYSVLTNHMLDFNHSFDWKNVRVMDTESHYNKRLISEMLFIKKQYNDINTQKDTEKLSKTYFCLLDNDPDNNI</sequence>
<protein>
    <recommendedName>
        <fullName evidence="3">GIY-YIG domain-containing protein</fullName>
    </recommendedName>
</protein>
<feature type="non-terminal residue" evidence="1">
    <location>
        <position position="1"/>
    </location>
</feature>
<gene>
    <name evidence="1" type="ORF">ALC57_18450</name>
</gene>
<dbReference type="EMBL" id="KQ981108">
    <property type="protein sequence ID" value="KYN09443.1"/>
    <property type="molecule type" value="Genomic_DNA"/>
</dbReference>
<dbReference type="Gene3D" id="3.40.1440.10">
    <property type="entry name" value="GIY-YIG endonuclease"/>
    <property type="match status" value="1"/>
</dbReference>
<evidence type="ECO:0000313" key="1">
    <source>
        <dbReference type="EMBL" id="KYN09443.1"/>
    </source>
</evidence>
<proteinExistence type="predicted"/>
<reference evidence="1 2" key="1">
    <citation type="submission" date="2015-09" db="EMBL/GenBank/DDBJ databases">
        <title>Trachymyrmex cornetzi WGS genome.</title>
        <authorList>
            <person name="Nygaard S."/>
            <person name="Hu H."/>
            <person name="Boomsma J."/>
            <person name="Zhang G."/>
        </authorList>
    </citation>
    <scope>NUCLEOTIDE SEQUENCE [LARGE SCALE GENOMIC DNA]</scope>
    <source>
        <strain evidence="1">Tcor2-1</strain>
        <tissue evidence="1">Whole body</tissue>
    </source>
</reference>
<organism evidence="1 2">
    <name type="scientific">Trachymyrmex cornetzi</name>
    <dbReference type="NCBI Taxonomy" id="471704"/>
    <lineage>
        <taxon>Eukaryota</taxon>
        <taxon>Metazoa</taxon>
        <taxon>Ecdysozoa</taxon>
        <taxon>Arthropoda</taxon>
        <taxon>Hexapoda</taxon>
        <taxon>Insecta</taxon>
        <taxon>Pterygota</taxon>
        <taxon>Neoptera</taxon>
        <taxon>Endopterygota</taxon>
        <taxon>Hymenoptera</taxon>
        <taxon>Apocrita</taxon>
        <taxon>Aculeata</taxon>
        <taxon>Formicoidea</taxon>
        <taxon>Formicidae</taxon>
        <taxon>Myrmicinae</taxon>
        <taxon>Trachymyrmex</taxon>
    </lineage>
</organism>
<evidence type="ECO:0000313" key="2">
    <source>
        <dbReference type="Proteomes" id="UP000078492"/>
    </source>
</evidence>
<name>A0A151IRU8_9HYME</name>
<dbReference type="InterPro" id="IPR035901">
    <property type="entry name" value="GIY-YIG_endonuc_sf"/>
</dbReference>